<comment type="caution">
    <text evidence="3">The sequence shown here is derived from an EMBL/GenBank/DDBJ whole genome shotgun (WGS) entry which is preliminary data.</text>
</comment>
<proteinExistence type="inferred from homology"/>
<dbReference type="PANTHER" id="PTHR46268">
    <property type="entry name" value="STRESS RESPONSE PROTEIN NHAX"/>
    <property type="match status" value="1"/>
</dbReference>
<protein>
    <submittedName>
        <fullName evidence="3">Nucleotide-binding universal stress UspA family protein</fullName>
    </submittedName>
</protein>
<dbReference type="Gene3D" id="3.40.50.620">
    <property type="entry name" value="HUPs"/>
    <property type="match status" value="1"/>
</dbReference>
<name>A0A8J7RDH6_9EURY</name>
<dbReference type="InterPro" id="IPR006016">
    <property type="entry name" value="UspA"/>
</dbReference>
<evidence type="ECO:0000259" key="2">
    <source>
        <dbReference type="Pfam" id="PF00582"/>
    </source>
</evidence>
<evidence type="ECO:0000256" key="1">
    <source>
        <dbReference type="ARBA" id="ARBA00008791"/>
    </source>
</evidence>
<dbReference type="OrthoDB" id="342236at2157"/>
<reference evidence="3 4" key="1">
    <citation type="submission" date="2021-03" db="EMBL/GenBank/DDBJ databases">
        <title>Genomic Encyclopedia of Type Strains, Phase IV (KMG-IV): sequencing the most valuable type-strain genomes for metagenomic binning, comparative biology and taxonomic classification.</title>
        <authorList>
            <person name="Goeker M."/>
        </authorList>
    </citation>
    <scope>NUCLEOTIDE SEQUENCE [LARGE SCALE GENOMIC DNA]</scope>
    <source>
        <strain evidence="3 4">DSM 12287</strain>
    </source>
</reference>
<dbReference type="AlphaFoldDB" id="A0A8J7RDH6"/>
<accession>A0A8J7RDH6</accession>
<dbReference type="SUPFAM" id="SSF52402">
    <property type="entry name" value="Adenine nucleotide alpha hydrolases-like"/>
    <property type="match status" value="1"/>
</dbReference>
<dbReference type="EMBL" id="JAGGKE010000006">
    <property type="protein sequence ID" value="MBP1902068.1"/>
    <property type="molecule type" value="Genomic_DNA"/>
</dbReference>
<feature type="domain" description="UspA" evidence="2">
    <location>
        <begin position="2"/>
        <end position="146"/>
    </location>
</feature>
<evidence type="ECO:0000313" key="3">
    <source>
        <dbReference type="EMBL" id="MBP1902068.1"/>
    </source>
</evidence>
<keyword evidence="4" id="KW-1185">Reference proteome</keyword>
<dbReference type="Pfam" id="PF00582">
    <property type="entry name" value="Usp"/>
    <property type="match status" value="1"/>
</dbReference>
<dbReference type="RefSeq" id="WP_209546773.1">
    <property type="nucleotide sequence ID" value="NZ_BAAADX010000002.1"/>
</dbReference>
<sequence>MERALVAIEPTDGTKEFAREAGTLAAGVDAEVVVVHVTTEEEYTARRQAMASMPSGAETYSTDDASEGAAKFARDFAADALADVDVAYETAGYVGEKGAVLLDAAEEHDCDHVFLAGRDRSPTGKALFGDPTQRVLLEFDGPVTVVTA</sequence>
<dbReference type="InterPro" id="IPR014729">
    <property type="entry name" value="Rossmann-like_a/b/a_fold"/>
</dbReference>
<organism evidence="3 4">
    <name type="scientific">Halorubrum trapanicum</name>
    <dbReference type="NCBI Taxonomy" id="29284"/>
    <lineage>
        <taxon>Archaea</taxon>
        <taxon>Methanobacteriati</taxon>
        <taxon>Methanobacteriota</taxon>
        <taxon>Stenosarchaea group</taxon>
        <taxon>Halobacteria</taxon>
        <taxon>Halobacteriales</taxon>
        <taxon>Haloferacaceae</taxon>
        <taxon>Halorubrum</taxon>
    </lineage>
</organism>
<comment type="similarity">
    <text evidence="1">Belongs to the universal stress protein A family.</text>
</comment>
<gene>
    <name evidence="3" type="ORF">J2744_001751</name>
</gene>
<dbReference type="PANTHER" id="PTHR46268:SF6">
    <property type="entry name" value="UNIVERSAL STRESS PROTEIN UP12"/>
    <property type="match status" value="1"/>
</dbReference>
<evidence type="ECO:0000313" key="4">
    <source>
        <dbReference type="Proteomes" id="UP000770586"/>
    </source>
</evidence>
<dbReference type="Proteomes" id="UP000770586">
    <property type="component" value="Unassembled WGS sequence"/>
</dbReference>